<proteinExistence type="predicted"/>
<name>A0A8S5R6K4_9CAUD</name>
<accession>A0A8S5R6K4</accession>
<evidence type="ECO:0000313" key="1">
    <source>
        <dbReference type="EMBL" id="DAE26621.1"/>
    </source>
</evidence>
<sequence length="32" mass="4039">MCIRKHYTICFFIYCKRLESNQRTRSYLYLTS</sequence>
<organism evidence="1">
    <name type="scientific">Ackermannviridae sp. ctaCq7</name>
    <dbReference type="NCBI Taxonomy" id="2827294"/>
    <lineage>
        <taxon>Viruses</taxon>
        <taxon>Duplodnaviria</taxon>
        <taxon>Heunggongvirae</taxon>
        <taxon>Uroviricota</taxon>
        <taxon>Caudoviricetes</taxon>
        <taxon>Pantevenvirales</taxon>
        <taxon>Ackermannviridae</taxon>
    </lineage>
</organism>
<dbReference type="EMBL" id="BK015821">
    <property type="protein sequence ID" value="DAE26621.1"/>
    <property type="molecule type" value="Genomic_DNA"/>
</dbReference>
<reference evidence="1" key="1">
    <citation type="journal article" date="2021" name="Proc. Natl. Acad. Sci. U.S.A.">
        <title>A Catalog of Tens of Thousands of Viruses from Human Metagenomes Reveals Hidden Associations with Chronic Diseases.</title>
        <authorList>
            <person name="Tisza M.J."/>
            <person name="Buck C.B."/>
        </authorList>
    </citation>
    <scope>NUCLEOTIDE SEQUENCE</scope>
    <source>
        <strain evidence="1">CtaCq7</strain>
    </source>
</reference>
<protein>
    <submittedName>
        <fullName evidence="1">Uncharacterized protein</fullName>
    </submittedName>
</protein>